<feature type="domain" description="ParB/Spo0J HTH" evidence="3">
    <location>
        <begin position="14"/>
        <end position="111"/>
    </location>
</feature>
<dbReference type="Pfam" id="PF23552">
    <property type="entry name" value="ParB_C"/>
    <property type="match status" value="1"/>
</dbReference>
<reference evidence="5" key="1">
    <citation type="submission" date="2018-05" db="EMBL/GenBank/DDBJ databases">
        <authorList>
            <person name="Lanie J.A."/>
            <person name="Ng W.-L."/>
            <person name="Kazmierczak K.M."/>
            <person name="Andrzejewski T.M."/>
            <person name="Davidsen T.M."/>
            <person name="Wayne K.J."/>
            <person name="Tettelin H."/>
            <person name="Glass J.I."/>
            <person name="Rusch D."/>
            <person name="Podicherti R."/>
            <person name="Tsui H.-C.T."/>
            <person name="Winkler M.E."/>
        </authorList>
    </citation>
    <scope>NUCLEOTIDE SEQUENCE</scope>
</reference>
<dbReference type="GO" id="GO:0005694">
    <property type="term" value="C:chromosome"/>
    <property type="evidence" value="ECO:0007669"/>
    <property type="project" value="TreeGrafter"/>
</dbReference>
<keyword evidence="2" id="KW-0238">DNA-binding</keyword>
<feature type="domain" description="ParB C-terminal dimerisation" evidence="4">
    <location>
        <begin position="125"/>
        <end position="173"/>
    </location>
</feature>
<evidence type="ECO:0000259" key="4">
    <source>
        <dbReference type="Pfam" id="PF23552"/>
    </source>
</evidence>
<dbReference type="Gene3D" id="1.10.10.2830">
    <property type="match status" value="1"/>
</dbReference>
<dbReference type="InterPro" id="IPR050336">
    <property type="entry name" value="Chromosome_partition/occlusion"/>
</dbReference>
<evidence type="ECO:0000313" key="5">
    <source>
        <dbReference type="EMBL" id="SVC21227.1"/>
    </source>
</evidence>
<dbReference type="InterPro" id="IPR041468">
    <property type="entry name" value="HTH_ParB/Spo0J"/>
</dbReference>
<dbReference type="NCBIfam" id="TIGR00180">
    <property type="entry name" value="parB_part"/>
    <property type="match status" value="1"/>
</dbReference>
<dbReference type="AlphaFoldDB" id="A0A382KDZ1"/>
<dbReference type="EMBL" id="UINC01079329">
    <property type="protein sequence ID" value="SVC21227.1"/>
    <property type="molecule type" value="Genomic_DNA"/>
</dbReference>
<dbReference type="InterPro" id="IPR057240">
    <property type="entry name" value="ParB_dimer_C"/>
</dbReference>
<evidence type="ECO:0000256" key="1">
    <source>
        <dbReference type="ARBA" id="ARBA00006295"/>
    </source>
</evidence>
<dbReference type="InterPro" id="IPR004437">
    <property type="entry name" value="ParB/RepB/Spo0J"/>
</dbReference>
<name>A0A382KDZ1_9ZZZZ</name>
<evidence type="ECO:0008006" key="6">
    <source>
        <dbReference type="Google" id="ProtNLM"/>
    </source>
</evidence>
<accession>A0A382KDZ1</accession>
<sequence length="176" mass="20418">MMELSLIENIQRDDLNPIHEAKAYLRLLEECQLTQEEISTRVGKNRSTVANLLRLLRLPDEVQKHVLTEEISMGHARALLSLENRTEQTRVCKQIVKKGLSVRKVEQLVKDRFNDVRETPHSPRKSTDLLAVEELMQRMLGTRVNIALGQHKGKIEIEFYSTDDLNRILDLLKVRL</sequence>
<dbReference type="FunFam" id="1.10.10.2830:FF:000001">
    <property type="entry name" value="Chromosome partitioning protein ParB"/>
    <property type="match status" value="1"/>
</dbReference>
<dbReference type="GO" id="GO:0003677">
    <property type="term" value="F:DNA binding"/>
    <property type="evidence" value="ECO:0007669"/>
    <property type="project" value="UniProtKB-KW"/>
</dbReference>
<organism evidence="5">
    <name type="scientific">marine metagenome</name>
    <dbReference type="NCBI Taxonomy" id="408172"/>
    <lineage>
        <taxon>unclassified sequences</taxon>
        <taxon>metagenomes</taxon>
        <taxon>ecological metagenomes</taxon>
    </lineage>
</organism>
<dbReference type="GO" id="GO:0007059">
    <property type="term" value="P:chromosome segregation"/>
    <property type="evidence" value="ECO:0007669"/>
    <property type="project" value="TreeGrafter"/>
</dbReference>
<dbReference type="SUPFAM" id="SSF109709">
    <property type="entry name" value="KorB DNA-binding domain-like"/>
    <property type="match status" value="1"/>
</dbReference>
<gene>
    <name evidence="5" type="ORF">METZ01_LOCUS274081</name>
</gene>
<dbReference type="PANTHER" id="PTHR33375">
    <property type="entry name" value="CHROMOSOME-PARTITIONING PROTEIN PARB-RELATED"/>
    <property type="match status" value="1"/>
</dbReference>
<dbReference type="GO" id="GO:0045881">
    <property type="term" value="P:positive regulation of sporulation resulting in formation of a cellular spore"/>
    <property type="evidence" value="ECO:0007669"/>
    <property type="project" value="TreeGrafter"/>
</dbReference>
<proteinExistence type="inferred from homology"/>
<dbReference type="PANTHER" id="PTHR33375:SF1">
    <property type="entry name" value="CHROMOSOME-PARTITIONING PROTEIN PARB-RELATED"/>
    <property type="match status" value="1"/>
</dbReference>
<comment type="similarity">
    <text evidence="1">Belongs to the ParB family.</text>
</comment>
<protein>
    <recommendedName>
        <fullName evidence="6">ParB/Spo0J HTH domain-containing protein</fullName>
    </recommendedName>
</protein>
<evidence type="ECO:0000259" key="3">
    <source>
        <dbReference type="Pfam" id="PF17762"/>
    </source>
</evidence>
<evidence type="ECO:0000256" key="2">
    <source>
        <dbReference type="ARBA" id="ARBA00023125"/>
    </source>
</evidence>
<dbReference type="Pfam" id="PF17762">
    <property type="entry name" value="HTH_ParB"/>
    <property type="match status" value="1"/>
</dbReference>